<sequence>MTLKRPESVLVVIYDRQYRVLLLRRLDDPEFWQSVTGSLESEETPWQTAYREVLEETGIDIEALGHRLEDHQQKNQYPIRPEWRYRYPEGVSENTEYVYSLQVDSGQPITLSEHSEFRWLSINEAAEMAWSPSNAEAILSLTQRRHSFLKGGHDGRAQ</sequence>
<feature type="domain" description="Nudix hydrolase" evidence="4">
    <location>
        <begin position="4"/>
        <end position="142"/>
    </location>
</feature>
<dbReference type="InterPro" id="IPR020084">
    <property type="entry name" value="NUDIX_hydrolase_CS"/>
</dbReference>
<organism evidence="5 6">
    <name type="scientific">Saliniradius amylolyticus</name>
    <dbReference type="NCBI Taxonomy" id="2183582"/>
    <lineage>
        <taxon>Bacteria</taxon>
        <taxon>Pseudomonadati</taxon>
        <taxon>Pseudomonadota</taxon>
        <taxon>Gammaproteobacteria</taxon>
        <taxon>Alteromonadales</taxon>
        <taxon>Alteromonadaceae</taxon>
        <taxon>Saliniradius</taxon>
    </lineage>
</organism>
<keyword evidence="1 5" id="KW-0378">Hydrolase</keyword>
<dbReference type="InterPro" id="IPR000086">
    <property type="entry name" value="NUDIX_hydrolase_dom"/>
</dbReference>
<dbReference type="RefSeq" id="WP_109339914.1">
    <property type="nucleotide sequence ID" value="NZ_CP029347.1"/>
</dbReference>
<dbReference type="Proteomes" id="UP000245728">
    <property type="component" value="Chromosome"/>
</dbReference>
<feature type="binding site" evidence="3">
    <location>
        <position position="56"/>
    </location>
    <ligand>
        <name>Mg(2+)</name>
        <dbReference type="ChEBI" id="CHEBI:18420"/>
    </ligand>
</feature>
<dbReference type="OrthoDB" id="7066556at2"/>
<dbReference type="GO" id="GO:0006754">
    <property type="term" value="P:ATP biosynthetic process"/>
    <property type="evidence" value="ECO:0007669"/>
    <property type="project" value="TreeGrafter"/>
</dbReference>
<evidence type="ECO:0000259" key="4">
    <source>
        <dbReference type="PROSITE" id="PS51462"/>
    </source>
</evidence>
<comment type="cofactor">
    <cofactor evidence="3">
        <name>Mg(2+)</name>
        <dbReference type="ChEBI" id="CHEBI:18420"/>
    </cofactor>
    <text evidence="3">Binds 1 Mg(2+) ion per subunit.</text>
</comment>
<dbReference type="PROSITE" id="PS00893">
    <property type="entry name" value="NUDIX_BOX"/>
    <property type="match status" value="1"/>
</dbReference>
<dbReference type="EC" id="3.6.1.-" evidence="5"/>
<dbReference type="PANTHER" id="PTHR21340:SF0">
    <property type="entry name" value="BIS(5'-NUCLEOSYL)-TETRAPHOSPHATASE [ASYMMETRICAL]"/>
    <property type="match status" value="1"/>
</dbReference>
<reference evidence="5 6" key="1">
    <citation type="submission" date="2018-05" db="EMBL/GenBank/DDBJ databases">
        <title>Salinimonas sp. HMF8227 Genome sequencing and assembly.</title>
        <authorList>
            <person name="Kang H."/>
            <person name="Kang J."/>
            <person name="Cha I."/>
            <person name="Kim H."/>
            <person name="Joh K."/>
        </authorList>
    </citation>
    <scope>NUCLEOTIDE SEQUENCE [LARGE SCALE GENOMIC DNA]</scope>
    <source>
        <strain evidence="5 6">HMF8227</strain>
    </source>
</reference>
<dbReference type="PANTHER" id="PTHR21340">
    <property type="entry name" value="DIADENOSINE 5,5-P1,P4-TETRAPHOSPHATE PYROPHOSPHOHYDROLASE MUTT"/>
    <property type="match status" value="1"/>
</dbReference>
<evidence type="ECO:0000256" key="3">
    <source>
        <dbReference type="PIRSR" id="PIRSR603564-2"/>
    </source>
</evidence>
<feature type="binding site" evidence="3">
    <location>
        <position position="52"/>
    </location>
    <ligand>
        <name>Mg(2+)</name>
        <dbReference type="ChEBI" id="CHEBI:18420"/>
    </ligand>
</feature>
<gene>
    <name evidence="5" type="primary">nudB</name>
    <name evidence="5" type="ORF">HMF8227_01858</name>
</gene>
<evidence type="ECO:0000256" key="1">
    <source>
        <dbReference type="ARBA" id="ARBA00022801"/>
    </source>
</evidence>
<dbReference type="Gene3D" id="3.90.79.10">
    <property type="entry name" value="Nucleoside Triphosphate Pyrophosphohydrolase"/>
    <property type="match status" value="1"/>
</dbReference>
<evidence type="ECO:0000256" key="2">
    <source>
        <dbReference type="PIRSR" id="PIRSR603564-1"/>
    </source>
</evidence>
<keyword evidence="3" id="KW-0479">Metal-binding</keyword>
<dbReference type="PROSITE" id="PS51462">
    <property type="entry name" value="NUDIX"/>
    <property type="match status" value="1"/>
</dbReference>
<dbReference type="GO" id="GO:0046656">
    <property type="term" value="P:folic acid biosynthetic process"/>
    <property type="evidence" value="ECO:0007669"/>
    <property type="project" value="InterPro"/>
</dbReference>
<evidence type="ECO:0000313" key="5">
    <source>
        <dbReference type="EMBL" id="AWL12328.1"/>
    </source>
</evidence>
<dbReference type="AlphaFoldDB" id="A0A2S2E3U7"/>
<dbReference type="EMBL" id="CP029347">
    <property type="protein sequence ID" value="AWL12328.1"/>
    <property type="molecule type" value="Genomic_DNA"/>
</dbReference>
<dbReference type="InterPro" id="IPR003564">
    <property type="entry name" value="DHNTPase"/>
</dbReference>
<keyword evidence="3" id="KW-0460">Magnesium</keyword>
<dbReference type="GO" id="GO:0006167">
    <property type="term" value="P:AMP biosynthetic process"/>
    <property type="evidence" value="ECO:0007669"/>
    <property type="project" value="TreeGrafter"/>
</dbReference>
<accession>A0A2S2E3U7</accession>
<dbReference type="InterPro" id="IPR015797">
    <property type="entry name" value="NUDIX_hydrolase-like_dom_sf"/>
</dbReference>
<dbReference type="Pfam" id="PF00293">
    <property type="entry name" value="NUDIX"/>
    <property type="match status" value="1"/>
</dbReference>
<feature type="binding site" evidence="2">
    <location>
        <position position="36"/>
    </location>
    <ligand>
        <name>substrate</name>
    </ligand>
</feature>
<name>A0A2S2E3U7_9ALTE</name>
<dbReference type="GO" id="GO:0046872">
    <property type="term" value="F:metal ion binding"/>
    <property type="evidence" value="ECO:0007669"/>
    <property type="project" value="UniProtKB-KW"/>
</dbReference>
<feature type="binding site" evidence="3">
    <location>
        <position position="113"/>
    </location>
    <ligand>
        <name>Mg(2+)</name>
        <dbReference type="ChEBI" id="CHEBI:18420"/>
    </ligand>
</feature>
<keyword evidence="6" id="KW-1185">Reference proteome</keyword>
<evidence type="ECO:0000313" key="6">
    <source>
        <dbReference type="Proteomes" id="UP000245728"/>
    </source>
</evidence>
<feature type="binding site" evidence="2">
    <location>
        <position position="4"/>
    </location>
    <ligand>
        <name>substrate</name>
    </ligand>
</feature>
<dbReference type="GO" id="GO:0004081">
    <property type="term" value="F:bis(5'-nucleosyl)-tetraphosphatase (asymmetrical) activity"/>
    <property type="evidence" value="ECO:0007669"/>
    <property type="project" value="TreeGrafter"/>
</dbReference>
<dbReference type="PRINTS" id="PR01404">
    <property type="entry name" value="NPPPHYDRLASE"/>
</dbReference>
<proteinExistence type="predicted"/>
<feature type="binding site" evidence="2">
    <location>
        <position position="131"/>
    </location>
    <ligand>
        <name>substrate</name>
    </ligand>
</feature>
<dbReference type="SUPFAM" id="SSF55811">
    <property type="entry name" value="Nudix"/>
    <property type="match status" value="1"/>
</dbReference>
<dbReference type="KEGG" id="salh:HMF8227_01858"/>
<dbReference type="CDD" id="cd04664">
    <property type="entry name" value="NUDIX_DHNTPase_like"/>
    <property type="match status" value="1"/>
</dbReference>
<protein>
    <submittedName>
        <fullName evidence="5">Dihydroneopterin triphosphate diphosphatase</fullName>
        <ecNumber evidence="5">3.6.1.-</ecNumber>
    </submittedName>
</protein>
<feature type="binding site" evidence="2">
    <location>
        <position position="25"/>
    </location>
    <ligand>
        <name>substrate</name>
    </ligand>
</feature>
<dbReference type="InterPro" id="IPR051325">
    <property type="entry name" value="Nudix_hydrolase_domain"/>
</dbReference>
<dbReference type="GO" id="GO:0019177">
    <property type="term" value="F:dihydroneopterin triphosphate pyrophosphohydrolase activity"/>
    <property type="evidence" value="ECO:0007669"/>
    <property type="project" value="InterPro"/>
</dbReference>
<dbReference type="GO" id="GO:0008828">
    <property type="term" value="F:dATP diphosphatase activity"/>
    <property type="evidence" value="ECO:0007669"/>
    <property type="project" value="InterPro"/>
</dbReference>
<dbReference type="NCBIfam" id="NF006961">
    <property type="entry name" value="PRK09438.1"/>
    <property type="match status" value="1"/>
</dbReference>